<proteinExistence type="predicted"/>
<keyword evidence="2" id="KW-1185">Reference proteome</keyword>
<protein>
    <submittedName>
        <fullName evidence="1">Uncharacterized protein</fullName>
    </submittedName>
</protein>
<dbReference type="AlphaFoldDB" id="A0AAN0NIS6"/>
<organism evidence="1 2">
    <name type="scientific">Yoonia algicola</name>
    <dbReference type="NCBI Taxonomy" id="3137368"/>
    <lineage>
        <taxon>Bacteria</taxon>
        <taxon>Pseudomonadati</taxon>
        <taxon>Pseudomonadota</taxon>
        <taxon>Alphaproteobacteria</taxon>
        <taxon>Rhodobacterales</taxon>
        <taxon>Paracoccaceae</taxon>
        <taxon>Yoonia</taxon>
    </lineage>
</organism>
<sequence>MYLLRGKQVADIQPTHLAGLININARDVLYAHSMNLQITAMINRVGDSVRQGSQIER</sequence>
<dbReference type="Proteomes" id="UP001451782">
    <property type="component" value="Chromosome"/>
</dbReference>
<reference evidence="1 2" key="1">
    <citation type="submission" date="2024-04" db="EMBL/GenBank/DDBJ databases">
        <title>Phylogenomic analyses of a clade within the roseobacter group suggest taxonomic reassignments of species of the genera Aestuariivita, Citreicella, Loktanella, Nautella, Pelagibaca, Ruegeria, Thalassobius, Thiobacimonas and Tropicibacter, and the proposal o.</title>
        <authorList>
            <person name="Jeon C.O."/>
        </authorList>
    </citation>
    <scope>NUCLEOTIDE SEQUENCE [LARGE SCALE GENOMIC DNA]</scope>
    <source>
        <strain evidence="1 2">G8-12</strain>
    </source>
</reference>
<evidence type="ECO:0000313" key="1">
    <source>
        <dbReference type="EMBL" id="WZU63929.1"/>
    </source>
</evidence>
<evidence type="ECO:0000313" key="2">
    <source>
        <dbReference type="Proteomes" id="UP001451782"/>
    </source>
</evidence>
<dbReference type="KEGG" id="yag:AABB28_00985"/>
<accession>A0AAN0NIS6</accession>
<dbReference type="RefSeq" id="WP_342070302.1">
    <property type="nucleotide sequence ID" value="NZ_CP151762.1"/>
</dbReference>
<name>A0AAN0NIS6_9RHOB</name>
<dbReference type="EMBL" id="CP151762">
    <property type="protein sequence ID" value="WZU63929.1"/>
    <property type="molecule type" value="Genomic_DNA"/>
</dbReference>
<gene>
    <name evidence="1" type="ORF">AABB28_00985</name>
</gene>